<accession>A0A426QJF7</accession>
<dbReference type="Gene3D" id="1.20.120.10">
    <property type="entry name" value="Cytochrome c/b562"/>
    <property type="match status" value="1"/>
</dbReference>
<evidence type="ECO:0000313" key="2">
    <source>
        <dbReference type="Proteomes" id="UP000287798"/>
    </source>
</evidence>
<organism evidence="1 2">
    <name type="scientific">Thiohalobacter thiocyanaticus</name>
    <dbReference type="NCBI Taxonomy" id="585455"/>
    <lineage>
        <taxon>Bacteria</taxon>
        <taxon>Pseudomonadati</taxon>
        <taxon>Pseudomonadota</taxon>
        <taxon>Gammaproteobacteria</taxon>
        <taxon>Thiohalobacterales</taxon>
        <taxon>Thiohalobacteraceae</taxon>
        <taxon>Thiohalobacter</taxon>
    </lineage>
</organism>
<protein>
    <recommendedName>
        <fullName evidence="3">Cytochrome c</fullName>
    </recommendedName>
</protein>
<dbReference type="GO" id="GO:0020037">
    <property type="term" value="F:heme binding"/>
    <property type="evidence" value="ECO:0007669"/>
    <property type="project" value="InterPro"/>
</dbReference>
<reference evidence="1 2" key="1">
    <citation type="journal article" date="2010" name="Int. J. Syst. Evol. Microbiol.">
        <title>Thiohalobacter thiocyanaticus gen. nov., sp. nov., a moderately halophilic, sulfur-oxidizing gammaproteobacterium from hypersaline lakes, that utilizes thiocyanate.</title>
        <authorList>
            <person name="Sorokin D.Y."/>
            <person name="Kovaleva O.L."/>
            <person name="Tourova T.P."/>
            <person name="Muyzer G."/>
        </authorList>
    </citation>
    <scope>NUCLEOTIDE SEQUENCE [LARGE SCALE GENOMIC DNA]</scope>
    <source>
        <strain evidence="1 2">Hrh1</strain>
    </source>
</reference>
<evidence type="ECO:0000313" key="1">
    <source>
        <dbReference type="EMBL" id="RRQ21846.1"/>
    </source>
</evidence>
<dbReference type="GO" id="GO:0009055">
    <property type="term" value="F:electron transfer activity"/>
    <property type="evidence" value="ECO:0007669"/>
    <property type="project" value="InterPro"/>
</dbReference>
<evidence type="ECO:0008006" key="3">
    <source>
        <dbReference type="Google" id="ProtNLM"/>
    </source>
</evidence>
<comment type="caution">
    <text evidence="1">The sequence shown here is derived from an EMBL/GenBank/DDBJ whole genome shotgun (WGS) entry which is preliminary data.</text>
</comment>
<proteinExistence type="predicted"/>
<dbReference type="SUPFAM" id="SSF47175">
    <property type="entry name" value="Cytochromes"/>
    <property type="match status" value="1"/>
</dbReference>
<dbReference type="Proteomes" id="UP000287798">
    <property type="component" value="Unassembled WGS sequence"/>
</dbReference>
<keyword evidence="2" id="KW-1185">Reference proteome</keyword>
<gene>
    <name evidence="1" type="ORF">D6C00_07730</name>
</gene>
<dbReference type="InterPro" id="IPR010980">
    <property type="entry name" value="Cyt_c/b562"/>
</dbReference>
<dbReference type="GO" id="GO:0022900">
    <property type="term" value="P:electron transport chain"/>
    <property type="evidence" value="ECO:0007669"/>
    <property type="project" value="InterPro"/>
</dbReference>
<dbReference type="AlphaFoldDB" id="A0A426QJF7"/>
<dbReference type="GO" id="GO:0005506">
    <property type="term" value="F:iron ion binding"/>
    <property type="evidence" value="ECO:0007669"/>
    <property type="project" value="InterPro"/>
</dbReference>
<dbReference type="EMBL" id="QZMU01000001">
    <property type="protein sequence ID" value="RRQ21846.1"/>
    <property type="molecule type" value="Genomic_DNA"/>
</dbReference>
<name>A0A426QJF7_9GAMM</name>
<sequence>MKPSQVQQLRGHTMQGTSVIGTVLGLWLLLAGSPVALAGSPQGAAAPLQLPPKLQQALVDEMIAVNDGMTVLPEAIVKADWERIIETGHLIEGSYILNQRLSQAERETLVQSLPTSFKYLDRRLHEHAGKLAQAAERRDGELVRFYFGRMLDSCAGCHAVYAKHRFPGYERRDTTGDHQH</sequence>